<comment type="caution">
    <text evidence="1">The sequence shown here is derived from an EMBL/GenBank/DDBJ whole genome shotgun (WGS) entry which is preliminary data.</text>
</comment>
<accession>A0ACB6RL14</accession>
<evidence type="ECO:0000313" key="1">
    <source>
        <dbReference type="EMBL" id="KAF2622488.1"/>
    </source>
</evidence>
<sequence length="140" mass="14990">MSLVSNVSETEVARTRETIRAHRANSPASVQQDVGVNGRTPADIDIAPVASVAVPGPRPDVRTEAEMARTRETIRAHHANSHASARQDTEVSAPIPANFAPREAAAPVVRDRWDAAPVPHPHARPEVSQQAVHASAPRTE</sequence>
<organism evidence="1 2">
    <name type="scientific">Macroventuria anomochaeta</name>
    <dbReference type="NCBI Taxonomy" id="301207"/>
    <lineage>
        <taxon>Eukaryota</taxon>
        <taxon>Fungi</taxon>
        <taxon>Dikarya</taxon>
        <taxon>Ascomycota</taxon>
        <taxon>Pezizomycotina</taxon>
        <taxon>Dothideomycetes</taxon>
        <taxon>Pleosporomycetidae</taxon>
        <taxon>Pleosporales</taxon>
        <taxon>Pleosporineae</taxon>
        <taxon>Didymellaceae</taxon>
        <taxon>Macroventuria</taxon>
    </lineage>
</organism>
<keyword evidence="2" id="KW-1185">Reference proteome</keyword>
<gene>
    <name evidence="1" type="ORF">BU25DRAFT_425656</name>
</gene>
<evidence type="ECO:0000313" key="2">
    <source>
        <dbReference type="Proteomes" id="UP000799754"/>
    </source>
</evidence>
<proteinExistence type="predicted"/>
<reference evidence="1" key="1">
    <citation type="journal article" date="2020" name="Stud. Mycol.">
        <title>101 Dothideomycetes genomes: a test case for predicting lifestyles and emergence of pathogens.</title>
        <authorList>
            <person name="Haridas S."/>
            <person name="Albert R."/>
            <person name="Binder M."/>
            <person name="Bloem J."/>
            <person name="Labutti K."/>
            <person name="Salamov A."/>
            <person name="Andreopoulos B."/>
            <person name="Baker S."/>
            <person name="Barry K."/>
            <person name="Bills G."/>
            <person name="Bluhm B."/>
            <person name="Cannon C."/>
            <person name="Castanera R."/>
            <person name="Culley D."/>
            <person name="Daum C."/>
            <person name="Ezra D."/>
            <person name="Gonzalez J."/>
            <person name="Henrissat B."/>
            <person name="Kuo A."/>
            <person name="Liang C."/>
            <person name="Lipzen A."/>
            <person name="Lutzoni F."/>
            <person name="Magnuson J."/>
            <person name="Mondo S."/>
            <person name="Nolan M."/>
            <person name="Ohm R."/>
            <person name="Pangilinan J."/>
            <person name="Park H.-J."/>
            <person name="Ramirez L."/>
            <person name="Alfaro M."/>
            <person name="Sun H."/>
            <person name="Tritt A."/>
            <person name="Yoshinaga Y."/>
            <person name="Zwiers L.-H."/>
            <person name="Turgeon B."/>
            <person name="Goodwin S."/>
            <person name="Spatafora J."/>
            <person name="Crous P."/>
            <person name="Grigoriev I."/>
        </authorList>
    </citation>
    <scope>NUCLEOTIDE SEQUENCE</scope>
    <source>
        <strain evidence="1">CBS 525.71</strain>
    </source>
</reference>
<dbReference type="EMBL" id="MU006744">
    <property type="protein sequence ID" value="KAF2622488.1"/>
    <property type="molecule type" value="Genomic_DNA"/>
</dbReference>
<name>A0ACB6RL14_9PLEO</name>
<dbReference type="Proteomes" id="UP000799754">
    <property type="component" value="Unassembled WGS sequence"/>
</dbReference>
<protein>
    <submittedName>
        <fullName evidence="1">Uncharacterized protein</fullName>
    </submittedName>
</protein>